<evidence type="ECO:0000256" key="2">
    <source>
        <dbReference type="ARBA" id="ARBA00023015"/>
    </source>
</evidence>
<comment type="similarity">
    <text evidence="7 10">Belongs to the HD-ZIP homeobox family. Class I subfamily.</text>
</comment>
<evidence type="ECO:0000256" key="5">
    <source>
        <dbReference type="ARBA" id="ARBA00023163"/>
    </source>
</evidence>
<dbReference type="PANTHER" id="PTHR24326:SF497">
    <property type="entry name" value="HOMEOBOX-LEUCINE ZIPPER PROTEIN HAT5"/>
    <property type="match status" value="1"/>
</dbReference>
<keyword evidence="4 8" id="KW-0371">Homeobox</keyword>
<evidence type="ECO:0000256" key="7">
    <source>
        <dbReference type="ARBA" id="ARBA00025748"/>
    </source>
</evidence>
<evidence type="ECO:0000256" key="3">
    <source>
        <dbReference type="ARBA" id="ARBA00023125"/>
    </source>
</evidence>
<keyword evidence="2 10" id="KW-0805">Transcription regulation</keyword>
<feature type="domain" description="Homeobox" evidence="12">
    <location>
        <begin position="65"/>
        <end position="125"/>
    </location>
</feature>
<evidence type="ECO:0000256" key="4">
    <source>
        <dbReference type="ARBA" id="ARBA00023155"/>
    </source>
</evidence>
<feature type="DNA-binding region" description="Homeobox" evidence="8">
    <location>
        <begin position="67"/>
        <end position="126"/>
    </location>
</feature>
<dbReference type="PROSITE" id="PS00027">
    <property type="entry name" value="HOMEOBOX_1"/>
    <property type="match status" value="1"/>
</dbReference>
<dbReference type="InterPro" id="IPR009057">
    <property type="entry name" value="Homeodomain-like_sf"/>
</dbReference>
<dbReference type="Gene3D" id="1.10.10.60">
    <property type="entry name" value="Homeodomain-like"/>
    <property type="match status" value="1"/>
</dbReference>
<dbReference type="PANTHER" id="PTHR24326">
    <property type="entry name" value="HOMEOBOX-LEUCINE ZIPPER PROTEIN"/>
    <property type="match status" value="1"/>
</dbReference>
<evidence type="ECO:0000256" key="8">
    <source>
        <dbReference type="PROSITE-ProRule" id="PRU00108"/>
    </source>
</evidence>
<keyword evidence="6 8" id="KW-0539">Nucleus</keyword>
<evidence type="ECO:0000256" key="9">
    <source>
        <dbReference type="RuleBase" id="RU000682"/>
    </source>
</evidence>
<dbReference type="PROSITE" id="PS50071">
    <property type="entry name" value="HOMEOBOX_2"/>
    <property type="match status" value="1"/>
</dbReference>
<evidence type="ECO:0000259" key="12">
    <source>
        <dbReference type="PROSITE" id="PS50071"/>
    </source>
</evidence>
<dbReference type="GO" id="GO:0042802">
    <property type="term" value="F:identical protein binding"/>
    <property type="evidence" value="ECO:0007669"/>
    <property type="project" value="UniProtKB-ARBA"/>
</dbReference>
<keyword evidence="3 8" id="KW-0238">DNA-binding</keyword>
<dbReference type="EMBL" id="CM008046">
    <property type="protein sequence ID" value="PAN08180.1"/>
    <property type="molecule type" value="Genomic_DNA"/>
</dbReference>
<dbReference type="Pfam" id="PF02183">
    <property type="entry name" value="HALZ"/>
    <property type="match status" value="1"/>
</dbReference>
<dbReference type="Pfam" id="PF00046">
    <property type="entry name" value="Homeodomain"/>
    <property type="match status" value="1"/>
</dbReference>
<dbReference type="InterPro" id="IPR045224">
    <property type="entry name" value="HDZip_class_I_plant"/>
</dbReference>
<dbReference type="FunFam" id="1.10.10.60:FF:000159">
    <property type="entry name" value="Homeobox-leucine zipper protein HAT5"/>
    <property type="match status" value="1"/>
</dbReference>
<keyword evidence="5 10" id="KW-0804">Transcription</keyword>
<dbReference type="InterPro" id="IPR017970">
    <property type="entry name" value="Homeobox_CS"/>
</dbReference>
<proteinExistence type="inferred from homology"/>
<accession>A0A2S3GT38</accession>
<feature type="coiled-coil region" evidence="11">
    <location>
        <begin position="124"/>
        <end position="172"/>
    </location>
</feature>
<evidence type="ECO:0000256" key="1">
    <source>
        <dbReference type="ARBA" id="ARBA00004123"/>
    </source>
</evidence>
<dbReference type="AlphaFoldDB" id="A0A2S3GT38"/>
<keyword evidence="11" id="KW-0175">Coiled coil</keyword>
<organism evidence="13">
    <name type="scientific">Panicum hallii</name>
    <dbReference type="NCBI Taxonomy" id="206008"/>
    <lineage>
        <taxon>Eukaryota</taxon>
        <taxon>Viridiplantae</taxon>
        <taxon>Streptophyta</taxon>
        <taxon>Embryophyta</taxon>
        <taxon>Tracheophyta</taxon>
        <taxon>Spermatophyta</taxon>
        <taxon>Magnoliopsida</taxon>
        <taxon>Liliopsida</taxon>
        <taxon>Poales</taxon>
        <taxon>Poaceae</taxon>
        <taxon>PACMAD clade</taxon>
        <taxon>Panicoideae</taxon>
        <taxon>Panicodae</taxon>
        <taxon>Paniceae</taxon>
        <taxon>Panicinae</taxon>
        <taxon>Panicum</taxon>
        <taxon>Panicum sect. Panicum</taxon>
    </lineage>
</organism>
<evidence type="ECO:0000313" key="13">
    <source>
        <dbReference type="EMBL" id="PAN08180.1"/>
    </source>
</evidence>
<dbReference type="InterPro" id="IPR001356">
    <property type="entry name" value="HD"/>
</dbReference>
<sequence length="325" mass="35536">MESGRLIFNATGSGAGQMLFLDCGAGGGLFHRGGRPMLGLEEGRGVKRPFFTSPDELLEEEYYDEQLPEKKRRLTPEQVHLLERSFEEENKLEPERKTELARKLGLQPRQVAVWFQNRRARWKTKQLERDFDRLKASFDALRADHDVLLQDNHRLRSQVASLTEKLQEKEATEGGADAEVLPVDVKASLADDIEEPATEAAAAFEAHQVKSEDRLSTGSGGSAVVDTDALLCGRFAAAVDSSVESYFPGGEGHYHDCGMGPVNHCAGGIQSDDDGAGSDEGCSYYPEEAEAAAAAAVAAAFFAGHAHPHADDDEDASQIGWWMWN</sequence>
<comment type="subcellular location">
    <subcellularLocation>
        <location evidence="1 8 9">Nucleus</location>
    </subcellularLocation>
</comment>
<dbReference type="GO" id="GO:0005634">
    <property type="term" value="C:nucleus"/>
    <property type="evidence" value="ECO:0007669"/>
    <property type="project" value="UniProtKB-SubCell"/>
</dbReference>
<dbReference type="GO" id="GO:0045893">
    <property type="term" value="P:positive regulation of DNA-templated transcription"/>
    <property type="evidence" value="ECO:0007669"/>
    <property type="project" value="TreeGrafter"/>
</dbReference>
<gene>
    <name evidence="13" type="ORF">PAHAL_1G393600</name>
</gene>
<dbReference type="Gramene" id="PAN08180">
    <property type="protein sequence ID" value="PAN08180"/>
    <property type="gene ID" value="PAHAL_1G393600"/>
</dbReference>
<reference evidence="13" key="1">
    <citation type="submission" date="2018-04" db="EMBL/GenBank/DDBJ databases">
        <title>WGS assembly of Panicum hallii.</title>
        <authorList>
            <person name="Lovell J."/>
            <person name="Jenkins J."/>
            <person name="Lowry D."/>
            <person name="Mamidi S."/>
            <person name="Sreedasyam A."/>
            <person name="Weng X."/>
            <person name="Barry K."/>
            <person name="Bonette J."/>
            <person name="Campitelli B."/>
            <person name="Daum C."/>
            <person name="Gordon S."/>
            <person name="Gould B."/>
            <person name="Lipzen A."/>
            <person name="Macqueen A."/>
            <person name="Palacio-Mejia J."/>
            <person name="Plott C."/>
            <person name="Shakirov E."/>
            <person name="Shu S."/>
            <person name="Yoshinaga Y."/>
            <person name="Zane M."/>
            <person name="Rokhsar D."/>
            <person name="Grimwood J."/>
            <person name="Schmutz J."/>
            <person name="Juenger T."/>
        </authorList>
    </citation>
    <scope>NUCLEOTIDE SEQUENCE [LARGE SCALE GENOMIC DNA]</scope>
    <source>
        <strain evidence="13">FIL2</strain>
    </source>
</reference>
<dbReference type="SUPFAM" id="SSF46689">
    <property type="entry name" value="Homeodomain-like"/>
    <property type="match status" value="1"/>
</dbReference>
<evidence type="ECO:0000256" key="10">
    <source>
        <dbReference type="RuleBase" id="RU369038"/>
    </source>
</evidence>
<dbReference type="InterPro" id="IPR000047">
    <property type="entry name" value="HTH_motif"/>
</dbReference>
<dbReference type="GO" id="GO:0000981">
    <property type="term" value="F:DNA-binding transcription factor activity, RNA polymerase II-specific"/>
    <property type="evidence" value="ECO:0007669"/>
    <property type="project" value="UniProtKB-UniRule"/>
</dbReference>
<dbReference type="SMART" id="SM00389">
    <property type="entry name" value="HOX"/>
    <property type="match status" value="1"/>
</dbReference>
<dbReference type="CDD" id="cd00086">
    <property type="entry name" value="homeodomain"/>
    <property type="match status" value="1"/>
</dbReference>
<dbReference type="PRINTS" id="PR00031">
    <property type="entry name" value="HTHREPRESSR"/>
</dbReference>
<name>A0A2S3GT38_9POAL</name>
<evidence type="ECO:0000256" key="6">
    <source>
        <dbReference type="ARBA" id="ARBA00023242"/>
    </source>
</evidence>
<dbReference type="Proteomes" id="UP000243499">
    <property type="component" value="Chromosome 1"/>
</dbReference>
<protein>
    <recommendedName>
        <fullName evidence="10">Homeobox-leucine zipper protein</fullName>
    </recommendedName>
    <alternativeName>
        <fullName evidence="10">HD-ZIP protein</fullName>
    </alternativeName>
    <alternativeName>
        <fullName evidence="10">Homeodomain transcription factor</fullName>
    </alternativeName>
</protein>
<comment type="function">
    <text evidence="10">Transcription factor.</text>
</comment>
<dbReference type="InterPro" id="IPR003106">
    <property type="entry name" value="Leu_zip_homeo"/>
</dbReference>
<evidence type="ECO:0000256" key="11">
    <source>
        <dbReference type="SAM" id="Coils"/>
    </source>
</evidence>
<dbReference type="GO" id="GO:0043565">
    <property type="term" value="F:sequence-specific DNA binding"/>
    <property type="evidence" value="ECO:0007669"/>
    <property type="project" value="InterPro"/>
</dbReference>